<dbReference type="InterPro" id="IPR052016">
    <property type="entry name" value="Bact_Sigma-Reg"/>
</dbReference>
<accession>A0A2N1PIB4</accession>
<organism evidence="3 4">
    <name type="scientific">Candidatus Wallbacteria bacterium HGW-Wallbacteria-1</name>
    <dbReference type="NCBI Taxonomy" id="2013854"/>
    <lineage>
        <taxon>Bacteria</taxon>
        <taxon>Candidatus Walliibacteriota</taxon>
    </lineage>
</organism>
<dbReference type="Proteomes" id="UP000233256">
    <property type="component" value="Unassembled WGS sequence"/>
</dbReference>
<reference evidence="3 4" key="1">
    <citation type="journal article" date="2017" name="ISME J.">
        <title>Potential for microbial H2 and metal transformations associated with novel bacteria and archaea in deep terrestrial subsurface sediments.</title>
        <authorList>
            <person name="Hernsdorf A.W."/>
            <person name="Amano Y."/>
            <person name="Miyakawa K."/>
            <person name="Ise K."/>
            <person name="Suzuki Y."/>
            <person name="Anantharaman K."/>
            <person name="Probst A."/>
            <person name="Burstein D."/>
            <person name="Thomas B.C."/>
            <person name="Banfield J.F."/>
        </authorList>
    </citation>
    <scope>NUCLEOTIDE SEQUENCE [LARGE SCALE GENOMIC DNA]</scope>
    <source>
        <strain evidence="3">HGW-Wallbacteria-1</strain>
    </source>
</reference>
<sequence length="404" mass="44781">MSVEASFIEVDHCQIHKQGQFVCGDVFLSQKAQGDRVVSVLADGLGSGIKASVLASLTTTMAARFISSDIDITRAAEIIMETLPVCKERRIAYSTFTIVDMDRKGSTRIIEYDNPPYILLRDGKVLEISKQAVPLRSFNDRQTFLQYSSFHVHPGDRIVICSDGVPQSGMGIKPHPLGWGMDRVEEFLVSELACEPEISARLLARRVVHRALQKDEGKARDDTTCGVIYFREPRRTMVITGPPVSRERDSELARKAQEFSGKKIVCGGTTAGIIARELHADVKVDLTSLDPEVPPPSTMAGIDLVTEGTITLSNLCGLLEGDLAGGAMGQENRPGHPLRRNAAMRLATMLLDSDIIDFLVGTRINDAHQDPNLPRELEIRRNVVKRICRILEERHLKETRIKFI</sequence>
<dbReference type="Pfam" id="PF07228">
    <property type="entry name" value="SpoIIE"/>
    <property type="match status" value="1"/>
</dbReference>
<comment type="caution">
    <text evidence="3">The sequence shown here is derived from an EMBL/GenBank/DDBJ whole genome shotgun (WGS) entry which is preliminary data.</text>
</comment>
<protein>
    <submittedName>
        <fullName evidence="3">Stage II sporulation protein E</fullName>
    </submittedName>
</protein>
<evidence type="ECO:0000259" key="2">
    <source>
        <dbReference type="SMART" id="SM00331"/>
    </source>
</evidence>
<dbReference type="SMART" id="SM00331">
    <property type="entry name" value="PP2C_SIG"/>
    <property type="match status" value="1"/>
</dbReference>
<dbReference type="PANTHER" id="PTHR43156:SF2">
    <property type="entry name" value="STAGE II SPORULATION PROTEIN E"/>
    <property type="match status" value="1"/>
</dbReference>
<gene>
    <name evidence="3" type="ORF">CVV64_20370</name>
</gene>
<feature type="domain" description="PPM-type phosphatase" evidence="2">
    <location>
        <begin position="7"/>
        <end position="230"/>
    </location>
</feature>
<dbReference type="InterPro" id="IPR036457">
    <property type="entry name" value="PPM-type-like_dom_sf"/>
</dbReference>
<dbReference type="Gene3D" id="3.60.40.10">
    <property type="entry name" value="PPM-type phosphatase domain"/>
    <property type="match status" value="1"/>
</dbReference>
<proteinExistence type="predicted"/>
<evidence type="ECO:0000313" key="4">
    <source>
        <dbReference type="Proteomes" id="UP000233256"/>
    </source>
</evidence>
<dbReference type="GO" id="GO:0016791">
    <property type="term" value="F:phosphatase activity"/>
    <property type="evidence" value="ECO:0007669"/>
    <property type="project" value="TreeGrafter"/>
</dbReference>
<name>A0A2N1PIB4_9BACT</name>
<evidence type="ECO:0000256" key="1">
    <source>
        <dbReference type="ARBA" id="ARBA00022801"/>
    </source>
</evidence>
<keyword evidence="1" id="KW-0378">Hydrolase</keyword>
<dbReference type="SUPFAM" id="SSF81606">
    <property type="entry name" value="PP2C-like"/>
    <property type="match status" value="1"/>
</dbReference>
<dbReference type="InterPro" id="IPR001932">
    <property type="entry name" value="PPM-type_phosphatase-like_dom"/>
</dbReference>
<dbReference type="AlphaFoldDB" id="A0A2N1PIB4"/>
<evidence type="ECO:0000313" key="3">
    <source>
        <dbReference type="EMBL" id="PKK88085.1"/>
    </source>
</evidence>
<dbReference type="EMBL" id="PGXC01000068">
    <property type="protein sequence ID" value="PKK88085.1"/>
    <property type="molecule type" value="Genomic_DNA"/>
</dbReference>
<dbReference type="PANTHER" id="PTHR43156">
    <property type="entry name" value="STAGE II SPORULATION PROTEIN E-RELATED"/>
    <property type="match status" value="1"/>
</dbReference>